<dbReference type="GO" id="GO:0009007">
    <property type="term" value="F:site-specific DNA-methyltransferase (adenine-specific) activity"/>
    <property type="evidence" value="ECO:0007669"/>
    <property type="project" value="TreeGrafter"/>
</dbReference>
<keyword evidence="3" id="KW-0489">Methyltransferase</keyword>
<keyword evidence="6" id="KW-0680">Restriction system</keyword>
<evidence type="ECO:0000256" key="5">
    <source>
        <dbReference type="ARBA" id="ARBA00022691"/>
    </source>
</evidence>
<keyword evidence="5" id="KW-0949">S-adenosyl-L-methionine</keyword>
<dbReference type="GO" id="GO:0003677">
    <property type="term" value="F:DNA binding"/>
    <property type="evidence" value="ECO:0007669"/>
    <property type="project" value="UniProtKB-KW"/>
</dbReference>
<sequence>MTVIHGDCVEEMKKLPDNYIDLTVTSPPYFNAKDYSQYESLDDYMSTMESVFEEVYRILKESRMCIINIAPVIVSREKRSEQSYRIPLPFYFVPMMEDLGFEFLEDIIWEKPEGAVPNRNGGFNQHRKPISYKPNVVTEYILVFKKKADFLIDKVLEDRSLVVGDYERTNIWKINPKTNSGHPAPFPDELVEKCIKYYSYESNIVLDPFAGSGTTLLMARKLNRRYIGIEINPDYVASMKQALDQEVL</sequence>
<comment type="catalytic activity">
    <reaction evidence="8">
        <text>a 2'-deoxycytidine in DNA + S-adenosyl-L-methionine = an N(4)-methyl-2'-deoxycytidine in DNA + S-adenosyl-L-homocysteine + H(+)</text>
        <dbReference type="Rhea" id="RHEA:16857"/>
        <dbReference type="Rhea" id="RHEA-COMP:11369"/>
        <dbReference type="Rhea" id="RHEA-COMP:13674"/>
        <dbReference type="ChEBI" id="CHEBI:15378"/>
        <dbReference type="ChEBI" id="CHEBI:57856"/>
        <dbReference type="ChEBI" id="CHEBI:59789"/>
        <dbReference type="ChEBI" id="CHEBI:85452"/>
        <dbReference type="ChEBI" id="CHEBI:137933"/>
        <dbReference type="EC" id="2.1.1.113"/>
    </reaction>
</comment>
<comment type="similarity">
    <text evidence="1">Belongs to the N(4)/N(6)-methyltransferase family. N(4) subfamily.</text>
</comment>
<dbReference type="PANTHER" id="PTHR13370:SF3">
    <property type="entry name" value="TRNA (GUANINE(10)-N2)-METHYLTRANSFERASE HOMOLOG"/>
    <property type="match status" value="1"/>
</dbReference>
<evidence type="ECO:0000256" key="6">
    <source>
        <dbReference type="ARBA" id="ARBA00022747"/>
    </source>
</evidence>
<reference evidence="10" key="1">
    <citation type="submission" date="2018-05" db="EMBL/GenBank/DDBJ databases">
        <authorList>
            <person name="Lanie J.A."/>
            <person name="Ng W.-L."/>
            <person name="Kazmierczak K.M."/>
            <person name="Andrzejewski T.M."/>
            <person name="Davidsen T.M."/>
            <person name="Wayne K.J."/>
            <person name="Tettelin H."/>
            <person name="Glass J.I."/>
            <person name="Rusch D."/>
            <person name="Podicherti R."/>
            <person name="Tsui H.-C.T."/>
            <person name="Winkler M.E."/>
        </authorList>
    </citation>
    <scope>NUCLEOTIDE SEQUENCE</scope>
</reference>
<protein>
    <recommendedName>
        <fullName evidence="2">site-specific DNA-methyltransferase (cytosine-N(4)-specific)</fullName>
        <ecNumber evidence="2">2.1.1.113</ecNumber>
    </recommendedName>
</protein>
<evidence type="ECO:0000256" key="1">
    <source>
        <dbReference type="ARBA" id="ARBA00010203"/>
    </source>
</evidence>
<dbReference type="CDD" id="cd02440">
    <property type="entry name" value="AdoMet_MTases"/>
    <property type="match status" value="1"/>
</dbReference>
<evidence type="ECO:0000313" key="10">
    <source>
        <dbReference type="EMBL" id="SVA80378.1"/>
    </source>
</evidence>
<evidence type="ECO:0000256" key="7">
    <source>
        <dbReference type="ARBA" id="ARBA00023125"/>
    </source>
</evidence>
<feature type="domain" description="DNA methylase N-4/N-6" evidence="9">
    <location>
        <begin position="20"/>
        <end position="240"/>
    </location>
</feature>
<dbReference type="InterPro" id="IPR017985">
    <property type="entry name" value="MeTrfase_CN4_CS"/>
</dbReference>
<evidence type="ECO:0000256" key="8">
    <source>
        <dbReference type="ARBA" id="ARBA00049120"/>
    </source>
</evidence>
<dbReference type="EC" id="2.1.1.113" evidence="2"/>
<keyword evidence="4" id="KW-0808">Transferase</keyword>
<dbReference type="GO" id="GO:0009307">
    <property type="term" value="P:DNA restriction-modification system"/>
    <property type="evidence" value="ECO:0007669"/>
    <property type="project" value="UniProtKB-KW"/>
</dbReference>
<dbReference type="PRINTS" id="PR00508">
    <property type="entry name" value="S21N4MTFRASE"/>
</dbReference>
<proteinExistence type="inferred from homology"/>
<dbReference type="Pfam" id="PF01555">
    <property type="entry name" value="N6_N4_Mtase"/>
    <property type="match status" value="1"/>
</dbReference>
<dbReference type="GO" id="GO:0005737">
    <property type="term" value="C:cytoplasm"/>
    <property type="evidence" value="ECO:0007669"/>
    <property type="project" value="TreeGrafter"/>
</dbReference>
<evidence type="ECO:0000256" key="3">
    <source>
        <dbReference type="ARBA" id="ARBA00022603"/>
    </source>
</evidence>
<dbReference type="InterPro" id="IPR002941">
    <property type="entry name" value="DNA_methylase_N4/N6"/>
</dbReference>
<organism evidence="10">
    <name type="scientific">marine metagenome</name>
    <dbReference type="NCBI Taxonomy" id="408172"/>
    <lineage>
        <taxon>unclassified sequences</taxon>
        <taxon>metagenomes</taxon>
        <taxon>ecological metagenomes</taxon>
    </lineage>
</organism>
<dbReference type="PROSITE" id="PS00093">
    <property type="entry name" value="N4_MTASE"/>
    <property type="match status" value="1"/>
</dbReference>
<evidence type="ECO:0000256" key="2">
    <source>
        <dbReference type="ARBA" id="ARBA00012185"/>
    </source>
</evidence>
<gene>
    <name evidence="10" type="ORF">METZ01_LOCUS133232</name>
</gene>
<dbReference type="GO" id="GO:0032259">
    <property type="term" value="P:methylation"/>
    <property type="evidence" value="ECO:0007669"/>
    <property type="project" value="UniProtKB-KW"/>
</dbReference>
<dbReference type="AlphaFoldDB" id="A0A381YTM3"/>
<dbReference type="PANTHER" id="PTHR13370">
    <property type="entry name" value="RNA METHYLASE-RELATED"/>
    <property type="match status" value="1"/>
</dbReference>
<evidence type="ECO:0000259" key="9">
    <source>
        <dbReference type="Pfam" id="PF01555"/>
    </source>
</evidence>
<dbReference type="Gene3D" id="3.40.50.150">
    <property type="entry name" value="Vaccinia Virus protein VP39"/>
    <property type="match status" value="1"/>
</dbReference>
<dbReference type="EMBL" id="UINC01019031">
    <property type="protein sequence ID" value="SVA80378.1"/>
    <property type="molecule type" value="Genomic_DNA"/>
</dbReference>
<dbReference type="InterPro" id="IPR029063">
    <property type="entry name" value="SAM-dependent_MTases_sf"/>
</dbReference>
<dbReference type="GO" id="GO:0008170">
    <property type="term" value="F:N-methyltransferase activity"/>
    <property type="evidence" value="ECO:0007669"/>
    <property type="project" value="InterPro"/>
</dbReference>
<dbReference type="InterPro" id="IPR001091">
    <property type="entry name" value="RM_Methyltransferase"/>
</dbReference>
<name>A0A381YTM3_9ZZZZ</name>
<evidence type="ECO:0000256" key="4">
    <source>
        <dbReference type="ARBA" id="ARBA00022679"/>
    </source>
</evidence>
<dbReference type="GO" id="GO:0015667">
    <property type="term" value="F:site-specific DNA-methyltransferase (cytosine-N4-specific) activity"/>
    <property type="evidence" value="ECO:0007669"/>
    <property type="project" value="UniProtKB-EC"/>
</dbReference>
<keyword evidence="7" id="KW-0238">DNA-binding</keyword>
<accession>A0A381YTM3</accession>
<dbReference type="SUPFAM" id="SSF53335">
    <property type="entry name" value="S-adenosyl-L-methionine-dependent methyltransferases"/>
    <property type="match status" value="1"/>
</dbReference>